<dbReference type="SUPFAM" id="SSF52540">
    <property type="entry name" value="P-loop containing nucleoside triphosphate hydrolases"/>
    <property type="match status" value="1"/>
</dbReference>
<dbReference type="Proteomes" id="UP001362999">
    <property type="component" value="Unassembled WGS sequence"/>
</dbReference>
<keyword evidence="2" id="KW-1185">Reference proteome</keyword>
<reference evidence="1 2" key="1">
    <citation type="journal article" date="2024" name="J Genomics">
        <title>Draft genome sequencing and assembly of Favolaschia claudopus CIRM-BRFM 2984 isolated from oak limbs.</title>
        <authorList>
            <person name="Navarro D."/>
            <person name="Drula E."/>
            <person name="Chaduli D."/>
            <person name="Cazenave R."/>
            <person name="Ahrendt S."/>
            <person name="Wang J."/>
            <person name="Lipzen A."/>
            <person name="Daum C."/>
            <person name="Barry K."/>
            <person name="Grigoriev I.V."/>
            <person name="Favel A."/>
            <person name="Rosso M.N."/>
            <person name="Martin F."/>
        </authorList>
    </citation>
    <scope>NUCLEOTIDE SEQUENCE [LARGE SCALE GENOMIC DNA]</scope>
    <source>
        <strain evidence="1 2">CIRM-BRFM 2984</strain>
    </source>
</reference>
<accession>A0AAW0C953</accession>
<feature type="non-terminal residue" evidence="1">
    <location>
        <position position="99"/>
    </location>
</feature>
<dbReference type="InterPro" id="IPR027417">
    <property type="entry name" value="P-loop_NTPase"/>
</dbReference>
<dbReference type="AlphaFoldDB" id="A0AAW0C953"/>
<comment type="caution">
    <text evidence="1">The sequence shown here is derived from an EMBL/GenBank/DDBJ whole genome shotgun (WGS) entry which is preliminary data.</text>
</comment>
<dbReference type="EMBL" id="JAWWNJ010000020">
    <property type="protein sequence ID" value="KAK7035129.1"/>
    <property type="molecule type" value="Genomic_DNA"/>
</dbReference>
<protein>
    <recommendedName>
        <fullName evidence="3">Helicase ATP-binding domain-containing protein</fullName>
    </recommendedName>
</protein>
<sequence>TYCHETVTDARKNKLNLVQIIEECKTYSIVCVDPEHLLNMSWRQIVASDTFRANVVYGCIDEVHLVNEWGESFRPQFKHIGAFLRGRPPSSVSIMGLSA</sequence>
<proteinExistence type="predicted"/>
<organism evidence="1 2">
    <name type="scientific">Favolaschia claudopus</name>
    <dbReference type="NCBI Taxonomy" id="2862362"/>
    <lineage>
        <taxon>Eukaryota</taxon>
        <taxon>Fungi</taxon>
        <taxon>Dikarya</taxon>
        <taxon>Basidiomycota</taxon>
        <taxon>Agaricomycotina</taxon>
        <taxon>Agaricomycetes</taxon>
        <taxon>Agaricomycetidae</taxon>
        <taxon>Agaricales</taxon>
        <taxon>Marasmiineae</taxon>
        <taxon>Mycenaceae</taxon>
        <taxon>Favolaschia</taxon>
    </lineage>
</organism>
<dbReference type="Gene3D" id="3.40.50.300">
    <property type="entry name" value="P-loop containing nucleotide triphosphate hydrolases"/>
    <property type="match status" value="1"/>
</dbReference>
<evidence type="ECO:0000313" key="1">
    <source>
        <dbReference type="EMBL" id="KAK7035129.1"/>
    </source>
</evidence>
<name>A0AAW0C953_9AGAR</name>
<gene>
    <name evidence="1" type="ORF">R3P38DRAFT_2402530</name>
</gene>
<evidence type="ECO:0000313" key="2">
    <source>
        <dbReference type="Proteomes" id="UP001362999"/>
    </source>
</evidence>
<evidence type="ECO:0008006" key="3">
    <source>
        <dbReference type="Google" id="ProtNLM"/>
    </source>
</evidence>
<feature type="non-terminal residue" evidence="1">
    <location>
        <position position="1"/>
    </location>
</feature>